<reference evidence="2" key="2">
    <citation type="journal article" date="2008" name="Nucleic Acids Res.">
        <title>The rice annotation project database (RAP-DB): 2008 update.</title>
        <authorList>
            <consortium name="The rice annotation project (RAP)"/>
        </authorList>
    </citation>
    <scope>GENOME REANNOTATION</scope>
    <source>
        <strain evidence="2">cv. Nipponbare</strain>
    </source>
</reference>
<proteinExistence type="predicted"/>
<organism evidence="1 2">
    <name type="scientific">Oryza sativa subsp. japonica</name>
    <name type="common">Rice</name>
    <dbReference type="NCBI Taxonomy" id="39947"/>
    <lineage>
        <taxon>Eukaryota</taxon>
        <taxon>Viridiplantae</taxon>
        <taxon>Streptophyta</taxon>
        <taxon>Embryophyta</taxon>
        <taxon>Tracheophyta</taxon>
        <taxon>Spermatophyta</taxon>
        <taxon>Magnoliopsida</taxon>
        <taxon>Liliopsida</taxon>
        <taxon>Poales</taxon>
        <taxon>Poaceae</taxon>
        <taxon>BOP clade</taxon>
        <taxon>Oryzoideae</taxon>
        <taxon>Oryzeae</taxon>
        <taxon>Oryzinae</taxon>
        <taxon>Oryza</taxon>
        <taxon>Oryza sativa</taxon>
    </lineage>
</organism>
<name>Q6K5Y5_ORYSJ</name>
<protein>
    <submittedName>
        <fullName evidence="1">Uncharacterized protein</fullName>
    </submittedName>
</protein>
<accession>Q6K5Y5</accession>
<evidence type="ECO:0000313" key="2">
    <source>
        <dbReference type="Proteomes" id="UP000000763"/>
    </source>
</evidence>
<dbReference type="EMBL" id="AP005300">
    <property type="protein sequence ID" value="BAD19721.1"/>
    <property type="molecule type" value="Genomic_DNA"/>
</dbReference>
<dbReference type="Proteomes" id="UP000000763">
    <property type="component" value="Chromosome 2"/>
</dbReference>
<gene>
    <name evidence="1" type="primary">OJ2055_H10.14</name>
</gene>
<sequence>MAQRRMAHIERERCLISIQIERERERVGAAAQRWPAGVERRRQRPAGVFVNFFF</sequence>
<dbReference type="AlphaFoldDB" id="Q6K5Y5"/>
<evidence type="ECO:0000313" key="1">
    <source>
        <dbReference type="EMBL" id="BAD19721.1"/>
    </source>
</evidence>
<reference evidence="2" key="1">
    <citation type="journal article" date="2005" name="Nature">
        <title>The map-based sequence of the rice genome.</title>
        <authorList>
            <consortium name="International rice genome sequencing project (IRGSP)"/>
            <person name="Matsumoto T."/>
            <person name="Wu J."/>
            <person name="Kanamori H."/>
            <person name="Katayose Y."/>
            <person name="Fujisawa M."/>
            <person name="Namiki N."/>
            <person name="Mizuno H."/>
            <person name="Yamamoto K."/>
            <person name="Antonio B.A."/>
            <person name="Baba T."/>
            <person name="Sakata K."/>
            <person name="Nagamura Y."/>
            <person name="Aoki H."/>
            <person name="Arikawa K."/>
            <person name="Arita K."/>
            <person name="Bito T."/>
            <person name="Chiden Y."/>
            <person name="Fujitsuka N."/>
            <person name="Fukunaka R."/>
            <person name="Hamada M."/>
            <person name="Harada C."/>
            <person name="Hayashi A."/>
            <person name="Hijishita S."/>
            <person name="Honda M."/>
            <person name="Hosokawa S."/>
            <person name="Ichikawa Y."/>
            <person name="Idonuma A."/>
            <person name="Iijima M."/>
            <person name="Ikeda M."/>
            <person name="Ikeno M."/>
            <person name="Ito K."/>
            <person name="Ito S."/>
            <person name="Ito T."/>
            <person name="Ito Y."/>
            <person name="Ito Y."/>
            <person name="Iwabuchi A."/>
            <person name="Kamiya K."/>
            <person name="Karasawa W."/>
            <person name="Kurita K."/>
            <person name="Katagiri S."/>
            <person name="Kikuta A."/>
            <person name="Kobayashi H."/>
            <person name="Kobayashi N."/>
            <person name="Machita K."/>
            <person name="Maehara T."/>
            <person name="Masukawa M."/>
            <person name="Mizubayashi T."/>
            <person name="Mukai Y."/>
            <person name="Nagasaki H."/>
            <person name="Nagata Y."/>
            <person name="Naito S."/>
            <person name="Nakashima M."/>
            <person name="Nakama Y."/>
            <person name="Nakamichi Y."/>
            <person name="Nakamura M."/>
            <person name="Meguro A."/>
            <person name="Negishi M."/>
            <person name="Ohta I."/>
            <person name="Ohta T."/>
            <person name="Okamoto M."/>
            <person name="Ono N."/>
            <person name="Saji S."/>
            <person name="Sakaguchi M."/>
            <person name="Sakai K."/>
            <person name="Shibata M."/>
            <person name="Shimokawa T."/>
            <person name="Song J."/>
            <person name="Takazaki Y."/>
            <person name="Terasawa K."/>
            <person name="Tsugane M."/>
            <person name="Tsuji K."/>
            <person name="Ueda S."/>
            <person name="Waki K."/>
            <person name="Yamagata H."/>
            <person name="Yamamoto M."/>
            <person name="Yamamoto S."/>
            <person name="Yamane H."/>
            <person name="Yoshiki S."/>
            <person name="Yoshihara R."/>
            <person name="Yukawa K."/>
            <person name="Zhong H."/>
            <person name="Yano M."/>
            <person name="Yuan Q."/>
            <person name="Ouyang S."/>
            <person name="Liu J."/>
            <person name="Jones K.M."/>
            <person name="Gansberger K."/>
            <person name="Moffat K."/>
            <person name="Hill J."/>
            <person name="Bera J."/>
            <person name="Fadrosh D."/>
            <person name="Jin S."/>
            <person name="Johri S."/>
            <person name="Kim M."/>
            <person name="Overton L."/>
            <person name="Reardon M."/>
            <person name="Tsitrin T."/>
            <person name="Vuong H."/>
            <person name="Weaver B."/>
            <person name="Ciecko A."/>
            <person name="Tallon L."/>
            <person name="Jackson J."/>
            <person name="Pai G."/>
            <person name="Aken S.V."/>
            <person name="Utterback T."/>
            <person name="Reidmuller S."/>
            <person name="Feldblyum T."/>
            <person name="Hsiao J."/>
            <person name="Zismann V."/>
            <person name="Iobst S."/>
            <person name="de Vazeille A.R."/>
            <person name="Buell C.R."/>
            <person name="Ying K."/>
            <person name="Li Y."/>
            <person name="Lu T."/>
            <person name="Huang Y."/>
            <person name="Zhao Q."/>
            <person name="Feng Q."/>
            <person name="Zhang L."/>
            <person name="Zhu J."/>
            <person name="Weng Q."/>
            <person name="Mu J."/>
            <person name="Lu Y."/>
            <person name="Fan D."/>
            <person name="Liu Y."/>
            <person name="Guan J."/>
            <person name="Zhang Y."/>
            <person name="Yu S."/>
            <person name="Liu X."/>
            <person name="Zhang Y."/>
            <person name="Hong G."/>
            <person name="Han B."/>
            <person name="Choisne N."/>
            <person name="Demange N."/>
            <person name="Orjeda G."/>
            <person name="Samain S."/>
            <person name="Cattolico L."/>
            <person name="Pelletier E."/>
            <person name="Couloux A."/>
            <person name="Segurens B."/>
            <person name="Wincker P."/>
            <person name="D'Hont A."/>
            <person name="Scarpelli C."/>
            <person name="Weissenbach J."/>
            <person name="Salanoubat M."/>
            <person name="Quetier F."/>
            <person name="Yu Y."/>
            <person name="Kim H.R."/>
            <person name="Rambo T."/>
            <person name="Currie J."/>
            <person name="Collura K."/>
            <person name="Luo M."/>
            <person name="Yang T."/>
            <person name="Ammiraju J.S.S."/>
            <person name="Engler F."/>
            <person name="Soderlund C."/>
            <person name="Wing R.A."/>
            <person name="Palmer L.E."/>
            <person name="de la Bastide M."/>
            <person name="Spiegel L."/>
            <person name="Nascimento L."/>
            <person name="Zutavern T."/>
            <person name="O'Shaughnessy A."/>
            <person name="Dike S."/>
            <person name="Dedhia N."/>
            <person name="Preston R."/>
            <person name="Balija V."/>
            <person name="McCombie W.R."/>
            <person name="Chow T."/>
            <person name="Chen H."/>
            <person name="Chung M."/>
            <person name="Chen C."/>
            <person name="Shaw J."/>
            <person name="Wu H."/>
            <person name="Hsiao K."/>
            <person name="Chao Y."/>
            <person name="Chu M."/>
            <person name="Cheng C."/>
            <person name="Hour A."/>
            <person name="Lee P."/>
            <person name="Lin S."/>
            <person name="Lin Y."/>
            <person name="Liou J."/>
            <person name="Liu S."/>
            <person name="Hsing Y."/>
            <person name="Raghuvanshi S."/>
            <person name="Mohanty A."/>
            <person name="Bharti A.K."/>
            <person name="Gaur A."/>
            <person name="Gupta V."/>
            <person name="Kumar D."/>
            <person name="Ravi V."/>
            <person name="Vij S."/>
            <person name="Kapur A."/>
            <person name="Khurana P."/>
            <person name="Khurana P."/>
            <person name="Khurana J.P."/>
            <person name="Tyagi A.K."/>
            <person name="Gaikwad K."/>
            <person name="Singh A."/>
            <person name="Dalal V."/>
            <person name="Srivastava S."/>
            <person name="Dixit A."/>
            <person name="Pal A.K."/>
            <person name="Ghazi I.A."/>
            <person name="Yadav M."/>
            <person name="Pandit A."/>
            <person name="Bhargava A."/>
            <person name="Sureshbabu K."/>
            <person name="Batra K."/>
            <person name="Sharma T.R."/>
            <person name="Mohapatra T."/>
            <person name="Singh N.K."/>
            <person name="Messing J."/>
            <person name="Nelson A.B."/>
            <person name="Fuks G."/>
            <person name="Kavchok S."/>
            <person name="Keizer G."/>
            <person name="Linton E."/>
            <person name="Llaca V."/>
            <person name="Song R."/>
            <person name="Tanyolac B."/>
            <person name="Young S."/>
            <person name="Ho-Il K."/>
            <person name="Hahn J.H."/>
            <person name="Sangsakoo G."/>
            <person name="Vanavichit A."/>
            <person name="de Mattos Luiz.A.T."/>
            <person name="Zimmer P.D."/>
            <person name="Malone G."/>
            <person name="Dellagostin O."/>
            <person name="de Oliveira A.C."/>
            <person name="Bevan M."/>
            <person name="Bancroft I."/>
            <person name="Minx P."/>
            <person name="Cordum H."/>
            <person name="Wilson R."/>
            <person name="Cheng Z."/>
            <person name="Jin W."/>
            <person name="Jiang J."/>
            <person name="Leong S.A."/>
            <person name="Iwama H."/>
            <person name="Gojobori T."/>
            <person name="Itoh T."/>
            <person name="Niimura Y."/>
            <person name="Fujii Y."/>
            <person name="Habara T."/>
            <person name="Sakai H."/>
            <person name="Sato Y."/>
            <person name="Wilson G."/>
            <person name="Kumar K."/>
            <person name="McCouch S."/>
            <person name="Juretic N."/>
            <person name="Hoen D."/>
            <person name="Wright S."/>
            <person name="Bruskiewich R."/>
            <person name="Bureau T."/>
            <person name="Miyao A."/>
            <person name="Hirochika H."/>
            <person name="Nishikawa T."/>
            <person name="Kadowaki K."/>
            <person name="Sugiura M."/>
            <person name="Burr B."/>
            <person name="Sasaki T."/>
        </authorList>
    </citation>
    <scope>NUCLEOTIDE SEQUENCE [LARGE SCALE GENOMIC DNA]</scope>
    <source>
        <strain evidence="2">cv. Nipponbare</strain>
    </source>
</reference>